<name>K1WTD6_MARBU</name>
<dbReference type="OMA" id="CHYREPQ"/>
<dbReference type="eggNOG" id="ENOG502SHAW">
    <property type="taxonomic scope" value="Eukaryota"/>
</dbReference>
<evidence type="ECO:0000256" key="1">
    <source>
        <dbReference type="ARBA" id="ARBA00022723"/>
    </source>
</evidence>
<feature type="compositionally biased region" description="Low complexity" evidence="3">
    <location>
        <begin position="115"/>
        <end position="126"/>
    </location>
</feature>
<dbReference type="CDD" id="cd12148">
    <property type="entry name" value="fungal_TF_MHR"/>
    <property type="match status" value="1"/>
</dbReference>
<dbReference type="InParanoid" id="K1WTD6"/>
<keyword evidence="1" id="KW-0479">Metal-binding</keyword>
<evidence type="ECO:0000256" key="2">
    <source>
        <dbReference type="ARBA" id="ARBA00023242"/>
    </source>
</evidence>
<protein>
    <submittedName>
        <fullName evidence="6">C6 finger domain protein</fullName>
    </submittedName>
</protein>
<evidence type="ECO:0000256" key="4">
    <source>
        <dbReference type="SAM" id="Phobius"/>
    </source>
</evidence>
<dbReference type="GO" id="GO:0000981">
    <property type="term" value="F:DNA-binding transcription factor activity, RNA polymerase II-specific"/>
    <property type="evidence" value="ECO:0007669"/>
    <property type="project" value="InterPro"/>
</dbReference>
<proteinExistence type="predicted"/>
<reference evidence="6 7" key="1">
    <citation type="journal article" date="2012" name="BMC Genomics">
        <title>Sequencing the genome of Marssonina brunnea reveals fungus-poplar co-evolution.</title>
        <authorList>
            <person name="Zhu S."/>
            <person name="Cao Y.-Z."/>
            <person name="Jiang C."/>
            <person name="Tan B.-Y."/>
            <person name="Wang Z."/>
            <person name="Feng S."/>
            <person name="Zhang L."/>
            <person name="Su X.-H."/>
            <person name="Brejova B."/>
            <person name="Vinar T."/>
            <person name="Xu M."/>
            <person name="Wang M.-X."/>
            <person name="Zhang S.-G."/>
            <person name="Huang M.-R."/>
            <person name="Wu R."/>
            <person name="Zhou Y."/>
        </authorList>
    </citation>
    <scope>NUCLEOTIDE SEQUENCE [LARGE SCALE GENOMIC DNA]</scope>
    <source>
        <strain evidence="6 7">MB_m1</strain>
    </source>
</reference>
<keyword evidence="2" id="KW-0539">Nucleus</keyword>
<dbReference type="PANTHER" id="PTHR47785">
    <property type="entry name" value="ZN(II)2CYS6 TRANSCRIPTION FACTOR (EUROFUNG)-RELATED-RELATED"/>
    <property type="match status" value="1"/>
</dbReference>
<dbReference type="InterPro" id="IPR053181">
    <property type="entry name" value="EcdB-like_regulator"/>
</dbReference>
<dbReference type="InterPro" id="IPR036864">
    <property type="entry name" value="Zn2-C6_fun-type_DNA-bd_sf"/>
</dbReference>
<gene>
    <name evidence="6" type="ORF">MBM_09947</name>
</gene>
<dbReference type="GO" id="GO:0003677">
    <property type="term" value="F:DNA binding"/>
    <property type="evidence" value="ECO:0007669"/>
    <property type="project" value="InterPro"/>
</dbReference>
<dbReference type="GO" id="GO:0006351">
    <property type="term" value="P:DNA-templated transcription"/>
    <property type="evidence" value="ECO:0007669"/>
    <property type="project" value="InterPro"/>
</dbReference>
<keyword evidence="4" id="KW-0812">Transmembrane</keyword>
<dbReference type="GO" id="GO:0008270">
    <property type="term" value="F:zinc ion binding"/>
    <property type="evidence" value="ECO:0007669"/>
    <property type="project" value="InterPro"/>
</dbReference>
<dbReference type="HOGENOM" id="CLU_014025_2_0_1"/>
<keyword evidence="7" id="KW-1185">Reference proteome</keyword>
<feature type="transmembrane region" description="Helical" evidence="4">
    <location>
        <begin position="699"/>
        <end position="720"/>
    </location>
</feature>
<dbReference type="PROSITE" id="PS50048">
    <property type="entry name" value="ZN2_CY6_FUNGAL_2"/>
    <property type="match status" value="1"/>
</dbReference>
<dbReference type="AlphaFoldDB" id="K1WTD6"/>
<accession>K1WTD6</accession>
<feature type="compositionally biased region" description="Low complexity" evidence="3">
    <location>
        <begin position="1"/>
        <end position="20"/>
    </location>
</feature>
<dbReference type="SMART" id="SM00066">
    <property type="entry name" value="GAL4"/>
    <property type="match status" value="1"/>
</dbReference>
<dbReference type="SUPFAM" id="SSF57701">
    <property type="entry name" value="Zn2/Cys6 DNA-binding domain"/>
    <property type="match status" value="1"/>
</dbReference>
<feature type="domain" description="Zn(2)-C6 fungal-type" evidence="5">
    <location>
        <begin position="29"/>
        <end position="59"/>
    </location>
</feature>
<dbReference type="OrthoDB" id="6133115at2759"/>
<dbReference type="Pfam" id="PF04082">
    <property type="entry name" value="Fungal_trans"/>
    <property type="match status" value="1"/>
</dbReference>
<dbReference type="InterPro" id="IPR001138">
    <property type="entry name" value="Zn2Cys6_DnaBD"/>
</dbReference>
<evidence type="ECO:0000259" key="5">
    <source>
        <dbReference type="PROSITE" id="PS50048"/>
    </source>
</evidence>
<organism evidence="6 7">
    <name type="scientific">Marssonina brunnea f. sp. multigermtubi (strain MB_m1)</name>
    <name type="common">Marssonina leaf spot fungus</name>
    <dbReference type="NCBI Taxonomy" id="1072389"/>
    <lineage>
        <taxon>Eukaryota</taxon>
        <taxon>Fungi</taxon>
        <taxon>Dikarya</taxon>
        <taxon>Ascomycota</taxon>
        <taxon>Pezizomycotina</taxon>
        <taxon>Leotiomycetes</taxon>
        <taxon>Helotiales</taxon>
        <taxon>Drepanopezizaceae</taxon>
        <taxon>Drepanopeziza</taxon>
    </lineage>
</organism>
<dbReference type="KEGG" id="mbe:MBM_09947"/>
<dbReference type="Pfam" id="PF00172">
    <property type="entry name" value="Zn_clus"/>
    <property type="match status" value="1"/>
</dbReference>
<feature type="compositionally biased region" description="Polar residues" evidence="3">
    <location>
        <begin position="127"/>
        <end position="140"/>
    </location>
</feature>
<dbReference type="PROSITE" id="PS00463">
    <property type="entry name" value="ZN2_CY6_FUNGAL_1"/>
    <property type="match status" value="1"/>
</dbReference>
<dbReference type="InterPro" id="IPR007219">
    <property type="entry name" value="XnlR_reg_dom"/>
</dbReference>
<sequence length="778" mass="86839">MNVDSTASSASSAVGPSSRAQRGAIASQACETCRSRKQKCDENRPKCGLCKRINLDCVYREPQPTKKDKTLVEILDKLKTLEGKIDRLPTGQSHSSPAGFGPPRAAPSSQPSFNSETEPTSYSTPSARQSQQASPGSGRSQPYRHASAAHKILNWPAFQQLLLQVLPSSGDMKVVDNDGKNFIVSMCNIQVPLPLDEQLQERPFVGMQTQATRKEVVSVMSFETLDGRRPHWNLQKCNSFALHLIHDGAKNFGEKLTNPLRDSTWFGQMGIADITSKTLLCHSLENAQVQTSGGPRITFPALTRDTMHRLTAAYFDTFNFLYPFMDRRTFESDTLAKVCSEGFNGDVDSVIALMVFCLGEVAIESLTGNPIAEVNGLKSGIRGGTSNRPPGLALFNEARKCLGFVLCGHQLENVQIFCLTALYYQSCARHADFWRMTAMSAQACHILVSCNVIDWNTPKGDLTRRAVWHCIIMETALHMELDLPLTGILDLGDRVGIPSFNTPFCEADHIGNQATNFEAHYASSLALRRLCSSLNASIHDSLSNSDTPSADEYDGPSAATLKQLSGQLTQWRGMLPPNLQWAEDDPAAFPSPQTGTDLRFSQSVDPNLSAVRGFQKSQLFSADLSSEPTQYRFVYDVQVAILRTRYYYAKYMVFRPFVYKALHFPEHMTQEDAEGVAECLRSCLKWPIAMSPTSRHKRLIPYLFCWSQTFLSILLIFYLTQHNPMLRDIRTQLCGPRFEAEFDISVAIMQDWIRDLKAVDPLALWCYKILQPIYNLEA</sequence>
<dbReference type="EMBL" id="JH921479">
    <property type="protein sequence ID" value="EKD11868.1"/>
    <property type="molecule type" value="Genomic_DNA"/>
</dbReference>
<dbReference type="CDD" id="cd00067">
    <property type="entry name" value="GAL4"/>
    <property type="match status" value="1"/>
</dbReference>
<keyword evidence="4" id="KW-0472">Membrane</keyword>
<keyword evidence="4" id="KW-1133">Transmembrane helix</keyword>
<feature type="region of interest" description="Disordered" evidence="3">
    <location>
        <begin position="1"/>
        <end position="27"/>
    </location>
</feature>
<dbReference type="Proteomes" id="UP000006753">
    <property type="component" value="Unassembled WGS sequence"/>
</dbReference>
<feature type="region of interest" description="Disordered" evidence="3">
    <location>
        <begin position="85"/>
        <end position="145"/>
    </location>
</feature>
<dbReference type="PANTHER" id="PTHR47785:SF6">
    <property type="entry name" value="ZN(II)2CYS6 TRANSCRIPTION FACTOR (EUROFUNG)"/>
    <property type="match status" value="1"/>
</dbReference>
<evidence type="ECO:0000313" key="6">
    <source>
        <dbReference type="EMBL" id="EKD11868.1"/>
    </source>
</evidence>
<evidence type="ECO:0000313" key="7">
    <source>
        <dbReference type="Proteomes" id="UP000006753"/>
    </source>
</evidence>
<evidence type="ECO:0000256" key="3">
    <source>
        <dbReference type="SAM" id="MobiDB-lite"/>
    </source>
</evidence>
<dbReference type="Gene3D" id="4.10.240.10">
    <property type="entry name" value="Zn(2)-C6 fungal-type DNA-binding domain"/>
    <property type="match status" value="1"/>
</dbReference>